<dbReference type="AlphaFoldDB" id="A0A836HQJ4"/>
<dbReference type="EMBL" id="JAFEUZ010000018">
    <property type="protein sequence ID" value="KAG5481090.1"/>
    <property type="molecule type" value="Genomic_DNA"/>
</dbReference>
<feature type="region of interest" description="Disordered" evidence="1">
    <location>
        <begin position="500"/>
        <end position="519"/>
    </location>
</feature>
<dbReference type="Pfam" id="PF00856">
    <property type="entry name" value="SET"/>
    <property type="match status" value="1"/>
</dbReference>
<dbReference type="PROSITE" id="PS50280">
    <property type="entry name" value="SET"/>
    <property type="match status" value="1"/>
</dbReference>
<dbReference type="KEGG" id="lmat:92516688"/>
<evidence type="ECO:0000256" key="1">
    <source>
        <dbReference type="SAM" id="MobiDB-lite"/>
    </source>
</evidence>
<evidence type="ECO:0000313" key="3">
    <source>
        <dbReference type="EMBL" id="KAG5481090.1"/>
    </source>
</evidence>
<dbReference type="RefSeq" id="XP_067179523.1">
    <property type="nucleotide sequence ID" value="XM_067324176.1"/>
</dbReference>
<reference evidence="4" key="1">
    <citation type="journal article" date="2021" name="Microbiol. Resour. Announc.">
        <title>LGAAP: Leishmaniinae Genome Assembly and Annotation Pipeline.</title>
        <authorList>
            <person name="Almutairi H."/>
            <person name="Urbaniak M.D."/>
            <person name="Bates M.D."/>
            <person name="Jariyapan N."/>
            <person name="Kwakye-Nuako G."/>
            <person name="Thomaz-Soccol V."/>
            <person name="Al-Salem W.S."/>
            <person name="Dillon R.J."/>
            <person name="Bates P.A."/>
            <person name="Gatherer D."/>
        </authorList>
    </citation>
    <scope>NUCLEOTIDE SEQUENCE [LARGE SCALE GENOMIC DNA]</scope>
</reference>
<dbReference type="SUPFAM" id="SSF82199">
    <property type="entry name" value="SET domain"/>
    <property type="match status" value="1"/>
</dbReference>
<feature type="region of interest" description="Disordered" evidence="1">
    <location>
        <begin position="344"/>
        <end position="366"/>
    </location>
</feature>
<dbReference type="Gene3D" id="3.90.1410.10">
    <property type="entry name" value="set domain protein methyltransferase, domain 1"/>
    <property type="match status" value="1"/>
</dbReference>
<sequence length="631" mass="67375">MRCGPRLRASLLLQHIHRSLPALQKLYARAEQTQRQGEKQFAEGAAQAQVPRGADGSRVEADSPTPFPADPNSAEEGDRVLQFFCKELKMGEAALRQWRRKLQQMSAQRWGLPEIPASLPPLPKAPLPSLQAPPGSRAPPARGTTIQWTRVRTPHAAAVSTSSASGAPSSAADAGTSGSSSSFLWLRPRLQDVAVVQSAMRSLQFVVSPLVLLSPPPVVAASPPHSASSDGSAAARCNATRPTSYEECSRWYATRPIPAGMFLMSLPTEAVLFADPPPATDPVLRFYMQVEELVAQLVSAVSDAAAPHHGYASYLCDSVVPSRNLPFLTLADVQQIFGSATAGSPAPSFQAPGHTENAGEGAGGAGDSPALSLASFFHDDMAGEPLSDYLRSRLSRPEYAWWVSLVLSHRTGTTSLLPMIDKLNHSPLPNCYYTMATEDTMCGVDVLDNLLAGVPGELLYQPYVHVFALRDIPAGAELTLCYASAPDGLYRPADRYLPAPPPSLATGEGGGARRHSNAATAASASAASVEGMDAVMRALFPDSNVPALVESGVDISSGANADPAFASQLRLLQHSGRQEVDTPEGKARWLLQWGFVPPCDAIYSAQDLREMATLIAEWRVDMRSSLFPRVE</sequence>
<feature type="region of interest" description="Disordered" evidence="1">
    <location>
        <begin position="34"/>
        <end position="75"/>
    </location>
</feature>
<keyword evidence="4" id="KW-1185">Reference proteome</keyword>
<name>A0A836HQJ4_9TRYP</name>
<dbReference type="GeneID" id="92516688"/>
<proteinExistence type="predicted"/>
<accession>A0A836HQJ4</accession>
<gene>
    <name evidence="3" type="ORF">LSCM1_06769</name>
</gene>
<comment type="caution">
    <text evidence="3">The sequence shown here is derived from an EMBL/GenBank/DDBJ whole genome shotgun (WGS) entry which is preliminary data.</text>
</comment>
<organism evidence="3 4">
    <name type="scientific">Leishmania martiniquensis</name>
    <dbReference type="NCBI Taxonomy" id="1580590"/>
    <lineage>
        <taxon>Eukaryota</taxon>
        <taxon>Discoba</taxon>
        <taxon>Euglenozoa</taxon>
        <taxon>Kinetoplastea</taxon>
        <taxon>Metakinetoplastina</taxon>
        <taxon>Trypanosomatida</taxon>
        <taxon>Trypanosomatidae</taxon>
        <taxon>Leishmaniinae</taxon>
        <taxon>Leishmania</taxon>
    </lineage>
</organism>
<feature type="domain" description="SET" evidence="2">
    <location>
        <begin position="215"/>
        <end position="483"/>
    </location>
</feature>
<dbReference type="InterPro" id="IPR001214">
    <property type="entry name" value="SET_dom"/>
</dbReference>
<dbReference type="InterPro" id="IPR046341">
    <property type="entry name" value="SET_dom_sf"/>
</dbReference>
<reference evidence="4" key="2">
    <citation type="journal article" date="2021" name="Sci. Data">
        <title>Chromosome-scale genome sequencing, assembly and annotation of six genomes from subfamily Leishmaniinae.</title>
        <authorList>
            <person name="Almutairi H."/>
            <person name="Urbaniak M.D."/>
            <person name="Bates M.D."/>
            <person name="Jariyapan N."/>
            <person name="Kwakye-Nuako G."/>
            <person name="Thomaz Soccol V."/>
            <person name="Al-Salem W.S."/>
            <person name="Dillon R.J."/>
            <person name="Bates P.A."/>
            <person name="Gatherer D."/>
        </authorList>
    </citation>
    <scope>NUCLEOTIDE SEQUENCE [LARGE SCALE GENOMIC DNA]</scope>
</reference>
<dbReference type="OrthoDB" id="277284at2759"/>
<evidence type="ECO:0000259" key="2">
    <source>
        <dbReference type="PROSITE" id="PS50280"/>
    </source>
</evidence>
<dbReference type="FunFam" id="3.90.1410.10:FF:000021">
    <property type="entry name" value="SET_domain_containing_protein"/>
    <property type="match status" value="1"/>
</dbReference>
<dbReference type="Proteomes" id="UP000673552">
    <property type="component" value="Unassembled WGS sequence"/>
</dbReference>
<evidence type="ECO:0000313" key="4">
    <source>
        <dbReference type="Proteomes" id="UP000673552"/>
    </source>
</evidence>
<protein>
    <recommendedName>
        <fullName evidence="2">SET domain-containing protein</fullName>
    </recommendedName>
</protein>
<feature type="region of interest" description="Disordered" evidence="1">
    <location>
        <begin position="153"/>
        <end position="173"/>
    </location>
</feature>
<feature type="compositionally biased region" description="Low complexity" evidence="1">
    <location>
        <begin position="156"/>
        <end position="173"/>
    </location>
</feature>